<evidence type="ECO:0000256" key="3">
    <source>
        <dbReference type="ARBA" id="ARBA00005498"/>
    </source>
</evidence>
<dbReference type="GO" id="GO:0007052">
    <property type="term" value="P:mitotic spindle organization"/>
    <property type="evidence" value="ECO:0007669"/>
    <property type="project" value="TreeGrafter"/>
</dbReference>
<dbReference type="EMBL" id="JAOTOJ010000004">
    <property type="protein sequence ID" value="KAK9401916.1"/>
    <property type="molecule type" value="Genomic_DNA"/>
</dbReference>
<evidence type="ECO:0000313" key="18">
    <source>
        <dbReference type="EMBL" id="KAK9401916.1"/>
    </source>
</evidence>
<keyword evidence="19" id="KW-1185">Reference proteome</keyword>
<comment type="subcellular location">
    <subcellularLocation>
        <location evidence="2">Chromosome</location>
        <location evidence="2">Centromere</location>
        <location evidence="2">Kinetochore</location>
    </subcellularLocation>
    <subcellularLocation>
        <location evidence="1">Nucleus</location>
    </subcellularLocation>
</comment>
<evidence type="ECO:0000256" key="1">
    <source>
        <dbReference type="ARBA" id="ARBA00004123"/>
    </source>
</evidence>
<comment type="function">
    <text evidence="12">Acts as a component of the essential kinetochore-associated NDC80 complex, which is required for chromosome segregation and spindle checkpoint activity. Required for kinetochore integrity and the organization of stable microtubule binding sites in the outer plate of the kinetochore. The NDC80 complex synergistically enhances the affinity of the SKA1 complex for microtubules and may allow the NDC80 complex to track depolymerizing microtubules.</text>
</comment>
<dbReference type="GO" id="GO:0045132">
    <property type="term" value="P:meiotic chromosome segregation"/>
    <property type="evidence" value="ECO:0007669"/>
    <property type="project" value="TreeGrafter"/>
</dbReference>
<keyword evidence="11" id="KW-0137">Centromere</keyword>
<evidence type="ECO:0000256" key="12">
    <source>
        <dbReference type="ARBA" id="ARBA00045419"/>
    </source>
</evidence>
<feature type="domain" description="Kinetochore protein Nuf2 N-terminal" evidence="17">
    <location>
        <begin position="85"/>
        <end position="225"/>
    </location>
</feature>
<evidence type="ECO:0000313" key="19">
    <source>
        <dbReference type="Proteomes" id="UP001474421"/>
    </source>
</evidence>
<keyword evidence="7" id="KW-0995">Kinetochore</keyword>
<comment type="similarity">
    <text evidence="3">Belongs to the NUF2 family.</text>
</comment>
<name>A0AAW1BJ94_CROAD</name>
<dbReference type="PANTHER" id="PTHR21650:SF2">
    <property type="entry name" value="KINETOCHORE PROTEIN NUF2"/>
    <property type="match status" value="1"/>
</dbReference>
<evidence type="ECO:0000256" key="13">
    <source>
        <dbReference type="ARBA" id="ARBA00070506"/>
    </source>
</evidence>
<evidence type="ECO:0000256" key="10">
    <source>
        <dbReference type="ARBA" id="ARBA00023306"/>
    </source>
</evidence>
<keyword evidence="5" id="KW-0132">Cell division</keyword>
<dbReference type="InterPro" id="IPR038275">
    <property type="entry name" value="Nuf2_N_sf"/>
</dbReference>
<keyword evidence="9" id="KW-0539">Nucleus</keyword>
<protein>
    <recommendedName>
        <fullName evidence="15">Kinetochore protein NUF2</fullName>
    </recommendedName>
    <alternativeName>
        <fullName evidence="14">Cell division cycle-associated protein 1</fullName>
    </alternativeName>
    <alternativeName>
        <fullName evidence="13">Kinetochore protein Nuf2</fullName>
    </alternativeName>
</protein>
<evidence type="ECO:0000256" key="16">
    <source>
        <dbReference type="SAM" id="Coils"/>
    </source>
</evidence>
<evidence type="ECO:0000256" key="4">
    <source>
        <dbReference type="ARBA" id="ARBA00022454"/>
    </source>
</evidence>
<dbReference type="Pfam" id="PF03800">
    <property type="entry name" value="Nuf2"/>
    <property type="match status" value="1"/>
</dbReference>
<dbReference type="FunFam" id="1.10.418.60:FF:000001">
    <property type="entry name" value="NDC80 kinetochore complex component NUF2"/>
    <property type="match status" value="1"/>
</dbReference>
<evidence type="ECO:0000256" key="6">
    <source>
        <dbReference type="ARBA" id="ARBA00022776"/>
    </source>
</evidence>
<dbReference type="GO" id="GO:0051301">
    <property type="term" value="P:cell division"/>
    <property type="evidence" value="ECO:0007669"/>
    <property type="project" value="UniProtKB-KW"/>
</dbReference>
<dbReference type="Gene3D" id="1.10.418.60">
    <property type="entry name" value="Ncd80 complex, Nuf2 subunit"/>
    <property type="match status" value="1"/>
</dbReference>
<proteinExistence type="inferred from homology"/>
<evidence type="ECO:0000256" key="15">
    <source>
        <dbReference type="ARBA" id="ARBA00093623"/>
    </source>
</evidence>
<dbReference type="PANTHER" id="PTHR21650">
    <property type="entry name" value="MEMBRALIN/KINETOCHORE PROTEIN NUF2"/>
    <property type="match status" value="1"/>
</dbReference>
<comment type="caution">
    <text evidence="18">The sequence shown here is derived from an EMBL/GenBank/DDBJ whole genome shotgun (WGS) entry which is preliminary data.</text>
</comment>
<accession>A0AAW1BJ94</accession>
<dbReference type="InterPro" id="IPR005549">
    <property type="entry name" value="Kinetochore_Nuf2_N"/>
</dbReference>
<reference evidence="18 19" key="1">
    <citation type="journal article" date="2024" name="Proc. Natl. Acad. Sci. U.S.A.">
        <title>The genetic regulatory architecture and epigenomic basis for age-related changes in rattlesnake venom.</title>
        <authorList>
            <person name="Hogan M.P."/>
            <person name="Holding M.L."/>
            <person name="Nystrom G.S."/>
            <person name="Colston T.J."/>
            <person name="Bartlett D.A."/>
            <person name="Mason A.J."/>
            <person name="Ellsworth S.A."/>
            <person name="Rautsaw R.M."/>
            <person name="Lawrence K.C."/>
            <person name="Strickland J.L."/>
            <person name="He B."/>
            <person name="Fraser P."/>
            <person name="Margres M.J."/>
            <person name="Gilbert D.M."/>
            <person name="Gibbs H.L."/>
            <person name="Parkinson C.L."/>
            <person name="Rokyta D.R."/>
        </authorList>
    </citation>
    <scope>NUCLEOTIDE SEQUENCE [LARGE SCALE GENOMIC DNA]</scope>
    <source>
        <strain evidence="18">DRR0105</strain>
    </source>
</reference>
<evidence type="ECO:0000259" key="17">
    <source>
        <dbReference type="Pfam" id="PF03800"/>
    </source>
</evidence>
<dbReference type="GO" id="GO:0044877">
    <property type="term" value="F:protein-containing complex binding"/>
    <property type="evidence" value="ECO:0007669"/>
    <property type="project" value="TreeGrafter"/>
</dbReference>
<evidence type="ECO:0000256" key="11">
    <source>
        <dbReference type="ARBA" id="ARBA00023328"/>
    </source>
</evidence>
<dbReference type="GO" id="GO:0005634">
    <property type="term" value="C:nucleus"/>
    <property type="evidence" value="ECO:0007669"/>
    <property type="project" value="UniProtKB-SubCell"/>
</dbReference>
<evidence type="ECO:0000256" key="2">
    <source>
        <dbReference type="ARBA" id="ARBA00004629"/>
    </source>
</evidence>
<evidence type="ECO:0000256" key="7">
    <source>
        <dbReference type="ARBA" id="ARBA00022838"/>
    </source>
</evidence>
<keyword evidence="4" id="KW-0158">Chromosome</keyword>
<keyword evidence="10" id="KW-0131">Cell cycle</keyword>
<evidence type="ECO:0000256" key="14">
    <source>
        <dbReference type="ARBA" id="ARBA00079771"/>
    </source>
</evidence>
<evidence type="ECO:0000256" key="8">
    <source>
        <dbReference type="ARBA" id="ARBA00023054"/>
    </source>
</evidence>
<dbReference type="GO" id="GO:0051315">
    <property type="term" value="P:attachment of mitotic spindle microtubules to kinetochore"/>
    <property type="evidence" value="ECO:0007669"/>
    <property type="project" value="TreeGrafter"/>
</dbReference>
<evidence type="ECO:0000256" key="5">
    <source>
        <dbReference type="ARBA" id="ARBA00022618"/>
    </source>
</evidence>
<keyword evidence="6" id="KW-0498">Mitosis</keyword>
<organism evidence="18 19">
    <name type="scientific">Crotalus adamanteus</name>
    <name type="common">Eastern diamondback rattlesnake</name>
    <dbReference type="NCBI Taxonomy" id="8729"/>
    <lineage>
        <taxon>Eukaryota</taxon>
        <taxon>Metazoa</taxon>
        <taxon>Chordata</taxon>
        <taxon>Craniata</taxon>
        <taxon>Vertebrata</taxon>
        <taxon>Euteleostomi</taxon>
        <taxon>Lepidosauria</taxon>
        <taxon>Squamata</taxon>
        <taxon>Bifurcata</taxon>
        <taxon>Unidentata</taxon>
        <taxon>Episquamata</taxon>
        <taxon>Toxicofera</taxon>
        <taxon>Serpentes</taxon>
        <taxon>Colubroidea</taxon>
        <taxon>Viperidae</taxon>
        <taxon>Crotalinae</taxon>
        <taxon>Crotalus</taxon>
    </lineage>
</organism>
<dbReference type="AlphaFoldDB" id="A0AAW1BJ94"/>
<feature type="coiled-coil region" evidence="16">
    <location>
        <begin position="261"/>
        <end position="356"/>
    </location>
</feature>
<dbReference type="GO" id="GO:0051383">
    <property type="term" value="P:kinetochore organization"/>
    <property type="evidence" value="ECO:0007669"/>
    <property type="project" value="TreeGrafter"/>
</dbReference>
<keyword evidence="8 16" id="KW-0175">Coiled coil</keyword>
<evidence type="ECO:0000256" key="9">
    <source>
        <dbReference type="ARBA" id="ARBA00023242"/>
    </source>
</evidence>
<sequence length="540" mass="62663">MPCSALQEKQSVYIKKKKTRQEAFCSLHIPRKGWSARQIRTAHSVCSGNGGLLTVSSLRSTAVRVFISLATSGEGREAASMMDNCTFPRYSDNDIVVHIRNSLLSGNEAKNFSKSDLFPNVKPEILHMIFMRALQSVYGIRMEHFYMMPVTFETAYPQIFEGFLPIGNLFINMERFLPICRVNDFQIADIINPKAKRTTRFLSGILNFLFFCNSRREVYLEIQSAHKTSMEKEQQLQVAIQDATLKLEKMDIIPSDQQVEFKELSQEIQELQNKLNQEYRQKTNVLQEVIHQKRMKIAEKNQNLNDLKLAICYLKQEQEQLKSRITESPEKLTNCRERMKQTQQKIKKDKQEVIEKYEAYRDLVEMFPSCQLEVQLYRKKMQTQGANMDKLSNILAQIRTLEDQIENSTSGFKNAKTEEMSLKRLVTVKREKLAAVEIKLKKIYENTELQKQAITEYCNKFQEKRGAVCEKLTATDTEIMQLKGVIQQLSDNVGKEKVKEKEIYLSLRVGLEKYHESLTRTVNSYVSSREEKIAQLTGLF</sequence>
<dbReference type="Proteomes" id="UP001474421">
    <property type="component" value="Unassembled WGS sequence"/>
</dbReference>
<dbReference type="GO" id="GO:0031262">
    <property type="term" value="C:Ndc80 complex"/>
    <property type="evidence" value="ECO:0007669"/>
    <property type="project" value="InterPro"/>
</dbReference>
<gene>
    <name evidence="18" type="ORF">NXF25_010272</name>
</gene>